<comment type="caution">
    <text evidence="1">The sequence shown here is derived from an EMBL/GenBank/DDBJ whole genome shotgun (WGS) entry which is preliminary data.</text>
</comment>
<evidence type="ECO:0000313" key="2">
    <source>
        <dbReference type="Proteomes" id="UP000619260"/>
    </source>
</evidence>
<sequence>MRIDVAGAVPATLLEGAWKLYTEAFEELQWQAVQRHLMYRAEFDAVMADTRVDKYLAIDGEGVRGLATFTNDLDAVPLISPLYFARRWPVHFAEKRVRYIGFVAVAAGSEGAFRRMITAMYEVAHRERAVVAMDFCRHRTEVNRIADVVGLIVRRLPAPLRGHRMDEQSYWLYEFPEDELPEAAA</sequence>
<organism evidence="1 2">
    <name type="scientific">Virgisporangium aliadipatigenens</name>
    <dbReference type="NCBI Taxonomy" id="741659"/>
    <lineage>
        <taxon>Bacteria</taxon>
        <taxon>Bacillati</taxon>
        <taxon>Actinomycetota</taxon>
        <taxon>Actinomycetes</taxon>
        <taxon>Micromonosporales</taxon>
        <taxon>Micromonosporaceae</taxon>
        <taxon>Virgisporangium</taxon>
    </lineage>
</organism>
<dbReference type="EMBL" id="BOPF01000010">
    <property type="protein sequence ID" value="GIJ46485.1"/>
    <property type="molecule type" value="Genomic_DNA"/>
</dbReference>
<accession>A0A8J3YMA5</accession>
<evidence type="ECO:0000313" key="1">
    <source>
        <dbReference type="EMBL" id="GIJ46485.1"/>
    </source>
</evidence>
<name>A0A8J3YMA5_9ACTN</name>
<protein>
    <submittedName>
        <fullName evidence="1">Uncharacterized protein</fullName>
    </submittedName>
</protein>
<proteinExistence type="predicted"/>
<dbReference type="Proteomes" id="UP000619260">
    <property type="component" value="Unassembled WGS sequence"/>
</dbReference>
<reference evidence="1" key="1">
    <citation type="submission" date="2021-01" db="EMBL/GenBank/DDBJ databases">
        <title>Whole genome shotgun sequence of Virgisporangium aliadipatigenens NBRC 105644.</title>
        <authorList>
            <person name="Komaki H."/>
            <person name="Tamura T."/>
        </authorList>
    </citation>
    <scope>NUCLEOTIDE SEQUENCE</scope>
    <source>
        <strain evidence="1">NBRC 105644</strain>
    </source>
</reference>
<keyword evidence="2" id="KW-1185">Reference proteome</keyword>
<gene>
    <name evidence="1" type="ORF">Val02_33710</name>
</gene>
<dbReference type="RefSeq" id="WP_203899998.1">
    <property type="nucleotide sequence ID" value="NZ_BOPF01000010.1"/>
</dbReference>
<dbReference type="AlphaFoldDB" id="A0A8J3YMA5"/>